<name>A0A2T3ITH6_9GAMM</name>
<organism evidence="1 2">
    <name type="scientific">Photobacterium lutimaris</name>
    <dbReference type="NCBI Taxonomy" id="388278"/>
    <lineage>
        <taxon>Bacteria</taxon>
        <taxon>Pseudomonadati</taxon>
        <taxon>Pseudomonadota</taxon>
        <taxon>Gammaproteobacteria</taxon>
        <taxon>Vibrionales</taxon>
        <taxon>Vibrionaceae</taxon>
        <taxon>Photobacterium</taxon>
    </lineage>
</organism>
<reference evidence="1 2" key="1">
    <citation type="submission" date="2018-03" db="EMBL/GenBank/DDBJ databases">
        <title>Whole genome sequencing of Histamine producing bacteria.</title>
        <authorList>
            <person name="Butler K."/>
        </authorList>
    </citation>
    <scope>NUCLEOTIDE SEQUENCE [LARGE SCALE GENOMIC DNA]</scope>
    <source>
        <strain evidence="1 2">JCM 13586</strain>
    </source>
</reference>
<proteinExistence type="predicted"/>
<evidence type="ECO:0000313" key="1">
    <source>
        <dbReference type="EMBL" id="PSU31665.1"/>
    </source>
</evidence>
<protein>
    <submittedName>
        <fullName evidence="1">Uncharacterized protein</fullName>
    </submittedName>
</protein>
<dbReference type="EMBL" id="PYMH01000013">
    <property type="protein sequence ID" value="PSU31665.1"/>
    <property type="molecule type" value="Genomic_DNA"/>
</dbReference>
<dbReference type="AlphaFoldDB" id="A0A2T3ITH6"/>
<sequence length="85" mass="9319">MDERRRVFEVSKEEGLFDFLVAAAQLFGTLDTVVVEKVTDKGFVHVAGYSVIETVVKTGNGFEKKKGTVPAKIEPTVKIKPATGY</sequence>
<accession>A0A2T3ITH6</accession>
<gene>
    <name evidence="1" type="ORF">C9I99_20985</name>
</gene>
<evidence type="ECO:0000313" key="2">
    <source>
        <dbReference type="Proteomes" id="UP000241222"/>
    </source>
</evidence>
<dbReference type="RefSeq" id="WP_107350796.1">
    <property type="nucleotide sequence ID" value="NZ_PYMH01000013.1"/>
</dbReference>
<comment type="caution">
    <text evidence="1">The sequence shown here is derived from an EMBL/GenBank/DDBJ whole genome shotgun (WGS) entry which is preliminary data.</text>
</comment>
<dbReference type="Proteomes" id="UP000241222">
    <property type="component" value="Unassembled WGS sequence"/>
</dbReference>
<keyword evidence="2" id="KW-1185">Reference proteome</keyword>